<protein>
    <submittedName>
        <fullName evidence="1">Uncharacterized protein</fullName>
    </submittedName>
</protein>
<gene>
    <name evidence="1" type="ORF">HaLaN_07336</name>
</gene>
<evidence type="ECO:0000313" key="1">
    <source>
        <dbReference type="EMBL" id="GFH11780.1"/>
    </source>
</evidence>
<dbReference type="Proteomes" id="UP000485058">
    <property type="component" value="Unassembled WGS sequence"/>
</dbReference>
<evidence type="ECO:0000313" key="2">
    <source>
        <dbReference type="Proteomes" id="UP000485058"/>
    </source>
</evidence>
<name>A0A699YP86_HAELA</name>
<dbReference type="AlphaFoldDB" id="A0A699YP86"/>
<dbReference type="EMBL" id="BLLF01000435">
    <property type="protein sequence ID" value="GFH11780.1"/>
    <property type="molecule type" value="Genomic_DNA"/>
</dbReference>
<sequence>MTRVALSPAAGGSTWPIRERCSLALRRRRSQLTSTDLLVVGLEGLVEGAELVARSQWCPTAAP</sequence>
<comment type="caution">
    <text evidence="1">The sequence shown here is derived from an EMBL/GenBank/DDBJ whole genome shotgun (WGS) entry which is preliminary data.</text>
</comment>
<accession>A0A699YP86</accession>
<reference evidence="1 2" key="1">
    <citation type="submission" date="2020-02" db="EMBL/GenBank/DDBJ databases">
        <title>Draft genome sequence of Haematococcus lacustris strain NIES-144.</title>
        <authorList>
            <person name="Morimoto D."/>
            <person name="Nakagawa S."/>
            <person name="Yoshida T."/>
            <person name="Sawayama S."/>
        </authorList>
    </citation>
    <scope>NUCLEOTIDE SEQUENCE [LARGE SCALE GENOMIC DNA]</scope>
    <source>
        <strain evidence="1 2">NIES-144</strain>
    </source>
</reference>
<organism evidence="1 2">
    <name type="scientific">Haematococcus lacustris</name>
    <name type="common">Green alga</name>
    <name type="synonym">Haematococcus pluvialis</name>
    <dbReference type="NCBI Taxonomy" id="44745"/>
    <lineage>
        <taxon>Eukaryota</taxon>
        <taxon>Viridiplantae</taxon>
        <taxon>Chlorophyta</taxon>
        <taxon>core chlorophytes</taxon>
        <taxon>Chlorophyceae</taxon>
        <taxon>CS clade</taxon>
        <taxon>Chlamydomonadales</taxon>
        <taxon>Haematococcaceae</taxon>
        <taxon>Haematococcus</taxon>
    </lineage>
</organism>
<proteinExistence type="predicted"/>
<keyword evidence="2" id="KW-1185">Reference proteome</keyword>